<dbReference type="EMBL" id="KU594605">
    <property type="protein sequence ID" value="AMO42800.1"/>
    <property type="molecule type" value="Genomic_DNA"/>
</dbReference>
<protein>
    <submittedName>
        <fullName evidence="3">CP12 carbon metabolic regulator</fullName>
    </submittedName>
</protein>
<dbReference type="SMART" id="SM01093">
    <property type="entry name" value="CP12"/>
    <property type="match status" value="1"/>
</dbReference>
<evidence type="ECO:0000313" key="4">
    <source>
        <dbReference type="Proteomes" id="UP000201797"/>
    </source>
</evidence>
<dbReference type="KEGG" id="vg:29124016"/>
<reference evidence="3 4" key="1">
    <citation type="submission" date="2016-01" db="EMBL/GenBank/DDBJ databases">
        <title>The genomic content and context of auxiliary metabolic genes in marine cyanophages.</title>
        <authorList>
            <person name="Marston M.F."/>
            <person name="Martiny J.B.H."/>
            <person name="Crummett L.T."/>
        </authorList>
    </citation>
    <scope>NUCLEOTIDE SEQUENCE [LARGE SCALE GENOMIC DNA]</scope>
    <source>
        <strain evidence="3">RW_29_0704</strain>
    </source>
</reference>
<evidence type="ECO:0000256" key="1">
    <source>
        <dbReference type="SAM" id="MobiDB-lite"/>
    </source>
</evidence>
<sequence length="70" mass="8292">MDSIEQHIEKDKEILGDPTISPQQRRHIEGELRELEDYHERHPEDHHDPNALELYCDANPSEPECLVYDD</sequence>
<feature type="domain" description="CP12" evidence="2">
    <location>
        <begin position="4"/>
        <end position="70"/>
    </location>
</feature>
<name>A0A127KLC3_9CAUD</name>
<feature type="compositionally biased region" description="Basic and acidic residues" evidence="1">
    <location>
        <begin position="1"/>
        <end position="15"/>
    </location>
</feature>
<accession>A0A127KLC3</accession>
<dbReference type="Proteomes" id="UP000201797">
    <property type="component" value="Segment"/>
</dbReference>
<dbReference type="RefSeq" id="YP_009302099.1">
    <property type="nucleotide sequence ID" value="NC_031242.1"/>
</dbReference>
<dbReference type="OrthoDB" id="21509at10239"/>
<proteinExistence type="predicted"/>
<keyword evidence="4" id="KW-1185">Reference proteome</keyword>
<dbReference type="GeneID" id="29124016"/>
<evidence type="ECO:0000313" key="3">
    <source>
        <dbReference type="EMBL" id="AMO42800.1"/>
    </source>
</evidence>
<gene>
    <name evidence="3" type="ORF">R290704_012</name>
</gene>
<feature type="region of interest" description="Disordered" evidence="1">
    <location>
        <begin position="1"/>
        <end position="25"/>
    </location>
</feature>
<dbReference type="Pfam" id="PF02672">
    <property type="entry name" value="CP12"/>
    <property type="match status" value="1"/>
</dbReference>
<organism evidence="3 4">
    <name type="scientific">Cyanophage S-RIM50</name>
    <dbReference type="NCBI Taxonomy" id="687803"/>
    <lineage>
        <taxon>Viruses</taxon>
        <taxon>Duplodnaviria</taxon>
        <taxon>Heunggongvirae</taxon>
        <taxon>Uroviricota</taxon>
        <taxon>Caudoviricetes</taxon>
        <taxon>Pantevenvirales</taxon>
        <taxon>Kyanoviridae</taxon>
        <taxon>Neptunevirus</taxon>
        <taxon>Neptunevirus srim50</taxon>
    </lineage>
</organism>
<dbReference type="InterPro" id="IPR003823">
    <property type="entry name" value="CP12_dom"/>
</dbReference>
<evidence type="ECO:0000259" key="2">
    <source>
        <dbReference type="SMART" id="SM01093"/>
    </source>
</evidence>